<comment type="caution">
    <text evidence="2">The sequence shown here is derived from an EMBL/GenBank/DDBJ whole genome shotgun (WGS) entry which is preliminary data.</text>
</comment>
<evidence type="ECO:0000256" key="1">
    <source>
        <dbReference type="SAM" id="MobiDB-lite"/>
    </source>
</evidence>
<feature type="region of interest" description="Disordered" evidence="1">
    <location>
        <begin position="1"/>
        <end position="207"/>
    </location>
</feature>
<feature type="compositionally biased region" description="Basic and acidic residues" evidence="1">
    <location>
        <begin position="1"/>
        <end position="76"/>
    </location>
</feature>
<evidence type="ECO:0000313" key="3">
    <source>
        <dbReference type="Proteomes" id="UP000287651"/>
    </source>
</evidence>
<gene>
    <name evidence="2" type="ORF">B296_00034848</name>
</gene>
<accession>A0A426ZKQ3</accession>
<dbReference type="EMBL" id="AMZH03006145">
    <property type="protein sequence ID" value="RRT64566.1"/>
    <property type="molecule type" value="Genomic_DNA"/>
</dbReference>
<name>A0A426ZKQ3_ENSVE</name>
<dbReference type="AlphaFoldDB" id="A0A426ZKQ3"/>
<organism evidence="2 3">
    <name type="scientific">Ensete ventricosum</name>
    <name type="common">Abyssinian banana</name>
    <name type="synonym">Musa ensete</name>
    <dbReference type="NCBI Taxonomy" id="4639"/>
    <lineage>
        <taxon>Eukaryota</taxon>
        <taxon>Viridiplantae</taxon>
        <taxon>Streptophyta</taxon>
        <taxon>Embryophyta</taxon>
        <taxon>Tracheophyta</taxon>
        <taxon>Spermatophyta</taxon>
        <taxon>Magnoliopsida</taxon>
        <taxon>Liliopsida</taxon>
        <taxon>Zingiberales</taxon>
        <taxon>Musaceae</taxon>
        <taxon>Ensete</taxon>
    </lineage>
</organism>
<proteinExistence type="predicted"/>
<reference evidence="2 3" key="1">
    <citation type="journal article" date="2014" name="Agronomy (Basel)">
        <title>A Draft Genome Sequence for Ensete ventricosum, the Drought-Tolerant Tree Against Hunger.</title>
        <authorList>
            <person name="Harrison J."/>
            <person name="Moore K.A."/>
            <person name="Paszkiewicz K."/>
            <person name="Jones T."/>
            <person name="Grant M."/>
            <person name="Ambacheew D."/>
            <person name="Muzemil S."/>
            <person name="Studholme D.J."/>
        </authorList>
    </citation>
    <scope>NUCLEOTIDE SEQUENCE [LARGE SCALE GENOMIC DNA]</scope>
</reference>
<dbReference type="Proteomes" id="UP000287651">
    <property type="component" value="Unassembled WGS sequence"/>
</dbReference>
<protein>
    <submittedName>
        <fullName evidence="2">Uncharacterized protein</fullName>
    </submittedName>
</protein>
<sequence length="207" mass="22994">MTRLDDTGLLRGREDAPIVRPVREEPREQNDRCKPHHEKEEPRPRPETHPKCRSRVEPPSERRGCVVGRRVRESRAGRSRVTPGRGRVRPGGRRGEGLTAHPSPGRREYAVGIGGEEEPDQDDSGRRLLEPIQGLEHGAQHHVQGSSLLLVAGGGGLRPRSASEGEPDGVPRSDERELGSRRLKERIPSEEALRPALGRLSNDRDGF</sequence>
<evidence type="ECO:0000313" key="2">
    <source>
        <dbReference type="EMBL" id="RRT64566.1"/>
    </source>
</evidence>
<feature type="compositionally biased region" description="Basic and acidic residues" evidence="1">
    <location>
        <begin position="169"/>
        <end position="193"/>
    </location>
</feature>